<keyword evidence="4" id="KW-0560">Oxidoreductase</keyword>
<evidence type="ECO:0000313" key="9">
    <source>
        <dbReference type="EMBL" id="KAA1188819.1"/>
    </source>
</evidence>
<comment type="caution">
    <text evidence="9">The sequence shown here is derived from an EMBL/GenBank/DDBJ whole genome shotgun (WGS) entry which is preliminary data.</text>
</comment>
<dbReference type="GO" id="GO:0006643">
    <property type="term" value="P:membrane lipid metabolic process"/>
    <property type="evidence" value="ECO:0007669"/>
    <property type="project" value="TreeGrafter"/>
</dbReference>
<proteinExistence type="predicted"/>
<comment type="subcellular location">
    <subcellularLocation>
        <location evidence="1">Endomembrane system</location>
        <topology evidence="1">Multi-pass membrane protein</topology>
    </subcellularLocation>
</comment>
<dbReference type="GO" id="GO:0005506">
    <property type="term" value="F:iron ion binding"/>
    <property type="evidence" value="ECO:0007669"/>
    <property type="project" value="InterPro"/>
</dbReference>
<dbReference type="InterPro" id="IPR051689">
    <property type="entry name" value="Sterol_desaturase/TMEM195"/>
</dbReference>
<feature type="transmembrane region" description="Helical" evidence="7">
    <location>
        <begin position="6"/>
        <end position="24"/>
    </location>
</feature>
<feature type="transmembrane region" description="Helical" evidence="7">
    <location>
        <begin position="75"/>
        <end position="94"/>
    </location>
</feature>
<dbReference type="PANTHER" id="PTHR21624">
    <property type="entry name" value="STEROL DESATURASE-RELATED PROTEIN"/>
    <property type="match status" value="1"/>
</dbReference>
<accession>A0A5B0WSJ7</accession>
<dbReference type="GO" id="GO:0012505">
    <property type="term" value="C:endomembrane system"/>
    <property type="evidence" value="ECO:0007669"/>
    <property type="project" value="UniProtKB-SubCell"/>
</dbReference>
<evidence type="ECO:0000256" key="1">
    <source>
        <dbReference type="ARBA" id="ARBA00004127"/>
    </source>
</evidence>
<dbReference type="RefSeq" id="WP_149612582.1">
    <property type="nucleotide sequence ID" value="NZ_VTUX01000009.1"/>
</dbReference>
<feature type="transmembrane region" description="Helical" evidence="7">
    <location>
        <begin position="36"/>
        <end position="63"/>
    </location>
</feature>
<name>A0A5B0WSJ7_9GAMM</name>
<feature type="domain" description="Fatty acid hydroxylase" evidence="8">
    <location>
        <begin position="80"/>
        <end position="213"/>
    </location>
</feature>
<dbReference type="Pfam" id="PF04116">
    <property type="entry name" value="FA_hydroxylase"/>
    <property type="match status" value="1"/>
</dbReference>
<dbReference type="GO" id="GO:0050479">
    <property type="term" value="F:glyceryl-ether monooxygenase activity"/>
    <property type="evidence" value="ECO:0007669"/>
    <property type="project" value="TreeGrafter"/>
</dbReference>
<feature type="transmembrane region" description="Helical" evidence="7">
    <location>
        <begin position="366"/>
        <end position="391"/>
    </location>
</feature>
<keyword evidence="5" id="KW-0443">Lipid metabolism</keyword>
<evidence type="ECO:0000256" key="4">
    <source>
        <dbReference type="ARBA" id="ARBA00023002"/>
    </source>
</evidence>
<evidence type="ECO:0000259" key="8">
    <source>
        <dbReference type="Pfam" id="PF04116"/>
    </source>
</evidence>
<organism evidence="9 10">
    <name type="scientific">Pseudohalioglobus sediminis</name>
    <dbReference type="NCBI Taxonomy" id="2606449"/>
    <lineage>
        <taxon>Bacteria</taxon>
        <taxon>Pseudomonadati</taxon>
        <taxon>Pseudomonadota</taxon>
        <taxon>Gammaproteobacteria</taxon>
        <taxon>Cellvibrionales</taxon>
        <taxon>Halieaceae</taxon>
        <taxon>Pseudohalioglobus</taxon>
    </lineage>
</organism>
<dbReference type="AlphaFoldDB" id="A0A5B0WSJ7"/>
<dbReference type="InterPro" id="IPR006694">
    <property type="entry name" value="Fatty_acid_hydroxylase"/>
</dbReference>
<evidence type="ECO:0000256" key="7">
    <source>
        <dbReference type="SAM" id="Phobius"/>
    </source>
</evidence>
<sequence length="416" mass="47349">MDLTIYAVPFFVFAMLVELAYGFYHGRNTYRLNDSVSSLFLGVLSQARRLVTLGIGGYVYYLVTQYFSLPLLDSGSVWTWLLAFVLYDFCYYWLHRLGHERTLLWAAHVAHHQSEEYNLTTALRQTSTGFLLGWIFYIPLFLVGVPAEVFVTVASLNLLYQFWVHTEHIPKLGWYEWIFVTPSNHRVHHAQNDLYMDRNYGGVFILWDRLFGTFQEELDSEPVVFGIRGPLHSFNPVHALTHVYVDMFKDSWRAADWRDKLRVWIARTGWQPEDVARRYPRHKNDLASFVKYDPGVPAAVSWYAFFQLIAVIACLDWLLKSSPGYAAGVAGWAALLATTMTTTFWLEARAATSVMRWEQLRLLCLAALLAAAAAAGSGGLLVFLGLGYLVLNTWFLWLLGRHADGTAMAGPASLSS</sequence>
<dbReference type="GO" id="GO:0016020">
    <property type="term" value="C:membrane"/>
    <property type="evidence" value="ECO:0007669"/>
    <property type="project" value="GOC"/>
</dbReference>
<gene>
    <name evidence="9" type="ORF">F0M18_16570</name>
</gene>
<dbReference type="PANTHER" id="PTHR21624:SF1">
    <property type="entry name" value="ALKYLGLYCEROL MONOOXYGENASE"/>
    <property type="match status" value="1"/>
</dbReference>
<dbReference type="Proteomes" id="UP000323708">
    <property type="component" value="Unassembled WGS sequence"/>
</dbReference>
<evidence type="ECO:0000256" key="5">
    <source>
        <dbReference type="ARBA" id="ARBA00023098"/>
    </source>
</evidence>
<evidence type="ECO:0000313" key="10">
    <source>
        <dbReference type="Proteomes" id="UP000323708"/>
    </source>
</evidence>
<dbReference type="EMBL" id="VTUX01000009">
    <property type="protein sequence ID" value="KAA1188819.1"/>
    <property type="molecule type" value="Genomic_DNA"/>
</dbReference>
<keyword evidence="10" id="KW-1185">Reference proteome</keyword>
<feature type="transmembrane region" description="Helical" evidence="7">
    <location>
        <begin position="134"/>
        <end position="160"/>
    </location>
</feature>
<feature type="transmembrane region" description="Helical" evidence="7">
    <location>
        <begin position="300"/>
        <end position="319"/>
    </location>
</feature>
<evidence type="ECO:0000256" key="2">
    <source>
        <dbReference type="ARBA" id="ARBA00022692"/>
    </source>
</evidence>
<reference evidence="9 10" key="1">
    <citation type="submission" date="2019-09" db="EMBL/GenBank/DDBJ databases">
        <authorList>
            <person name="Chen X.-Y."/>
        </authorList>
    </citation>
    <scope>NUCLEOTIDE SEQUENCE [LARGE SCALE GENOMIC DNA]</scope>
    <source>
        <strain evidence="9 10">NY5</strain>
    </source>
</reference>
<feature type="transmembrane region" description="Helical" evidence="7">
    <location>
        <begin position="326"/>
        <end position="346"/>
    </location>
</feature>
<evidence type="ECO:0000256" key="6">
    <source>
        <dbReference type="ARBA" id="ARBA00023136"/>
    </source>
</evidence>
<dbReference type="GO" id="GO:0008610">
    <property type="term" value="P:lipid biosynthetic process"/>
    <property type="evidence" value="ECO:0007669"/>
    <property type="project" value="InterPro"/>
</dbReference>
<keyword evidence="6 7" id="KW-0472">Membrane</keyword>
<evidence type="ECO:0000256" key="3">
    <source>
        <dbReference type="ARBA" id="ARBA00022989"/>
    </source>
</evidence>
<keyword evidence="3 7" id="KW-1133">Transmembrane helix</keyword>
<keyword evidence="2 7" id="KW-0812">Transmembrane</keyword>
<protein>
    <submittedName>
        <fullName evidence="9">Sterol desaturase family protein</fullName>
    </submittedName>
</protein>